<feature type="region of interest" description="Disordered" evidence="1">
    <location>
        <begin position="1"/>
        <end position="49"/>
    </location>
</feature>
<evidence type="ECO:0000313" key="2">
    <source>
        <dbReference type="EMBL" id="CAH2305104.1"/>
    </source>
</evidence>
<organism evidence="2 3">
    <name type="scientific">Pelobates cultripes</name>
    <name type="common">Western spadefoot toad</name>
    <dbReference type="NCBI Taxonomy" id="61616"/>
    <lineage>
        <taxon>Eukaryota</taxon>
        <taxon>Metazoa</taxon>
        <taxon>Chordata</taxon>
        <taxon>Craniata</taxon>
        <taxon>Vertebrata</taxon>
        <taxon>Euteleostomi</taxon>
        <taxon>Amphibia</taxon>
        <taxon>Batrachia</taxon>
        <taxon>Anura</taxon>
        <taxon>Pelobatoidea</taxon>
        <taxon>Pelobatidae</taxon>
        <taxon>Pelobates</taxon>
    </lineage>
</organism>
<dbReference type="AlphaFoldDB" id="A0AAD1SR78"/>
<protein>
    <submittedName>
        <fullName evidence="2">Uncharacterized protein</fullName>
    </submittedName>
</protein>
<evidence type="ECO:0000313" key="3">
    <source>
        <dbReference type="Proteomes" id="UP001295444"/>
    </source>
</evidence>
<name>A0AAD1SR78_PELCU</name>
<dbReference type="EMBL" id="OW240918">
    <property type="protein sequence ID" value="CAH2305104.1"/>
    <property type="molecule type" value="Genomic_DNA"/>
</dbReference>
<keyword evidence="3" id="KW-1185">Reference proteome</keyword>
<accession>A0AAD1SR78</accession>
<proteinExistence type="predicted"/>
<gene>
    <name evidence="2" type="ORF">PECUL_23A015379</name>
</gene>
<evidence type="ECO:0000256" key="1">
    <source>
        <dbReference type="SAM" id="MobiDB-lite"/>
    </source>
</evidence>
<sequence length="111" mass="12724">MLESGPPGSMVCSTTNANRSRSNATHQYRGQNSIRTDAGSRTQQEQKSVRENTTYLIQQYRGQNSVGTDASYRTQQDRTLFVRTPLIPHMTTQQIELQENQRAHVLQHRTF</sequence>
<dbReference type="Proteomes" id="UP001295444">
    <property type="component" value="Chromosome 07"/>
</dbReference>
<feature type="compositionally biased region" description="Polar residues" evidence="1">
    <location>
        <begin position="11"/>
        <end position="49"/>
    </location>
</feature>
<reference evidence="2" key="1">
    <citation type="submission" date="2022-03" db="EMBL/GenBank/DDBJ databases">
        <authorList>
            <person name="Alioto T."/>
            <person name="Alioto T."/>
            <person name="Gomez Garrido J."/>
        </authorList>
    </citation>
    <scope>NUCLEOTIDE SEQUENCE</scope>
</reference>